<dbReference type="Pfam" id="PF03861">
    <property type="entry name" value="ANTAR"/>
    <property type="match status" value="1"/>
</dbReference>
<dbReference type="Gene3D" id="1.10.10.10">
    <property type="entry name" value="Winged helix-like DNA-binding domain superfamily/Winged helix DNA-binding domain"/>
    <property type="match status" value="1"/>
</dbReference>
<keyword evidence="3" id="KW-0805">Transcription regulation</keyword>
<comment type="caution">
    <text evidence="6">The sequence shown here is derived from an EMBL/GenBank/DDBJ whole genome shotgun (WGS) entry which is preliminary data.</text>
</comment>
<dbReference type="InterPro" id="IPR011006">
    <property type="entry name" value="CheY-like_superfamily"/>
</dbReference>
<dbReference type="Pfam" id="PF13185">
    <property type="entry name" value="GAF_2"/>
    <property type="match status" value="1"/>
</dbReference>
<feature type="domain" description="ANTAR" evidence="5">
    <location>
        <begin position="192"/>
        <end position="253"/>
    </location>
</feature>
<dbReference type="InterPro" id="IPR003018">
    <property type="entry name" value="GAF"/>
</dbReference>
<dbReference type="InterPro" id="IPR012074">
    <property type="entry name" value="GAF_ANTAR"/>
</dbReference>
<dbReference type="InterPro" id="IPR029016">
    <property type="entry name" value="GAF-like_dom_sf"/>
</dbReference>
<keyword evidence="1" id="KW-0808">Transferase</keyword>
<reference evidence="6 7" key="1">
    <citation type="submission" date="2023-06" db="EMBL/GenBank/DDBJ databases">
        <title>Actinomycetospora Odt1-22.</title>
        <authorList>
            <person name="Supong K."/>
        </authorList>
    </citation>
    <scope>NUCLEOTIDE SEQUENCE [LARGE SCALE GENOMIC DNA]</scope>
    <source>
        <strain evidence="6 7">Odt1-22</strain>
    </source>
</reference>
<organism evidence="6 7">
    <name type="scientific">Actinomycetospora termitidis</name>
    <dbReference type="NCBI Taxonomy" id="3053470"/>
    <lineage>
        <taxon>Bacteria</taxon>
        <taxon>Bacillati</taxon>
        <taxon>Actinomycetota</taxon>
        <taxon>Actinomycetes</taxon>
        <taxon>Pseudonocardiales</taxon>
        <taxon>Pseudonocardiaceae</taxon>
        <taxon>Actinomycetospora</taxon>
    </lineage>
</organism>
<dbReference type="SUPFAM" id="SSF52172">
    <property type="entry name" value="CheY-like"/>
    <property type="match status" value="1"/>
</dbReference>
<dbReference type="RefSeq" id="WP_286053051.1">
    <property type="nucleotide sequence ID" value="NZ_JASVWF010000002.1"/>
</dbReference>
<keyword evidence="4" id="KW-0804">Transcription</keyword>
<evidence type="ECO:0000256" key="2">
    <source>
        <dbReference type="ARBA" id="ARBA00022777"/>
    </source>
</evidence>
<dbReference type="PIRSF" id="PIRSF036625">
    <property type="entry name" value="GAF_ANTAR"/>
    <property type="match status" value="1"/>
</dbReference>
<dbReference type="SMART" id="SM01012">
    <property type="entry name" value="ANTAR"/>
    <property type="match status" value="1"/>
</dbReference>
<evidence type="ECO:0000256" key="3">
    <source>
        <dbReference type="ARBA" id="ARBA00023015"/>
    </source>
</evidence>
<dbReference type="InterPro" id="IPR036388">
    <property type="entry name" value="WH-like_DNA-bd_sf"/>
</dbReference>
<accession>A0ABT7M7R4</accession>
<evidence type="ECO:0000313" key="6">
    <source>
        <dbReference type="EMBL" id="MDL5156714.1"/>
    </source>
</evidence>
<evidence type="ECO:0000313" key="7">
    <source>
        <dbReference type="Proteomes" id="UP001231924"/>
    </source>
</evidence>
<evidence type="ECO:0000259" key="5">
    <source>
        <dbReference type="PROSITE" id="PS50921"/>
    </source>
</evidence>
<dbReference type="PROSITE" id="PS50921">
    <property type="entry name" value="ANTAR"/>
    <property type="match status" value="1"/>
</dbReference>
<proteinExistence type="predicted"/>
<dbReference type="SMART" id="SM00065">
    <property type="entry name" value="GAF"/>
    <property type="match status" value="1"/>
</dbReference>
<gene>
    <name evidence="6" type="ORF">QRT03_12160</name>
</gene>
<dbReference type="InterPro" id="IPR005561">
    <property type="entry name" value="ANTAR"/>
</dbReference>
<evidence type="ECO:0000256" key="1">
    <source>
        <dbReference type="ARBA" id="ARBA00022679"/>
    </source>
</evidence>
<dbReference type="SUPFAM" id="SSF55781">
    <property type="entry name" value="GAF domain-like"/>
    <property type="match status" value="1"/>
</dbReference>
<protein>
    <submittedName>
        <fullName evidence="6">GAF and ANTAR domain-containing protein</fullName>
    </submittedName>
</protein>
<evidence type="ECO:0000256" key="4">
    <source>
        <dbReference type="ARBA" id="ARBA00023163"/>
    </source>
</evidence>
<keyword evidence="2" id="KW-0418">Kinase</keyword>
<dbReference type="Proteomes" id="UP001231924">
    <property type="component" value="Unassembled WGS sequence"/>
</dbReference>
<dbReference type="Gene3D" id="3.30.450.40">
    <property type="match status" value="1"/>
</dbReference>
<keyword evidence="7" id="KW-1185">Reference proteome</keyword>
<name>A0ABT7M7R4_9PSEU</name>
<dbReference type="EMBL" id="JASVWF010000002">
    <property type="protein sequence ID" value="MDL5156714.1"/>
    <property type="molecule type" value="Genomic_DNA"/>
</dbReference>
<sequence length="259" mass="27936">MTDERRWREDRERFVDSNQDDALGPLAEQFVSLGEALCAAPEEEGVQGVLERIVRAARDITGADVVSVTLRDGNGFTTPVETDPVATKADAVQYEFVEGPCVEATLDGGIGYAASADLRQDSRWSRFGPAAADLGLHAVFATGMFPGQDARPRLGALNYYSRRVGGLDDVDRDMALVFATHAAVALKGAQAVEAAQLRASQLQEAVASRDVIGQAKGILMERRGLSADEAFDTLRRTSQELNIKLRDLAATLATRRADL</sequence>